<gene>
    <name evidence="15" type="ORF">OGATHE_006368</name>
</gene>
<keyword evidence="7" id="KW-0862">Zinc</keyword>
<sequence length="345" mass="40577">MTNSNNLPDYGSLNYRNVERIALGSFEFDTWFGNSVIFFQSEPQVLGYEVLKKKIKLTSSIKKVNQLTKDCIPWIEKLFFCPYCFKYTTNPNNSSRHLSYCSYRRNLPGQLMYLDDVCAIRRVNGKQHKLFCQCMAILSKFFLDNKSIFFNVDLFDFYVIYQTLNGVSTPMGFFSRELVSWEQNNLSCIFVIPCYQKQRLGSKLIEFSYHLSNHEQIISGPERPLSPFGKLTYLSYWCRSLSRELLYGKLSTFDHVTLELMSFKTGFRSEDILLTLDYMQALYEIGEKFIYTDYYSNPSRKSQNFVYLEDDGYKLFIDKAKIRNWVVNHNVSAEPNLDPQYLLLD</sequence>
<evidence type="ECO:0000256" key="7">
    <source>
        <dbReference type="ARBA" id="ARBA00022833"/>
    </source>
</evidence>
<dbReference type="GO" id="GO:0005634">
    <property type="term" value="C:nucleus"/>
    <property type="evidence" value="ECO:0007669"/>
    <property type="project" value="UniProtKB-SubCell"/>
</dbReference>
<dbReference type="InterPro" id="IPR016181">
    <property type="entry name" value="Acyl_CoA_acyltransferase"/>
</dbReference>
<keyword evidence="10" id="KW-0804">Transcription</keyword>
<keyword evidence="11" id="KW-0539">Nucleus</keyword>
<evidence type="ECO:0000256" key="8">
    <source>
        <dbReference type="ARBA" id="ARBA00022990"/>
    </source>
</evidence>
<protein>
    <recommendedName>
        <fullName evidence="3">histone acetyltransferase</fullName>
        <ecNumber evidence="3">2.3.1.48</ecNumber>
    </recommendedName>
</protein>
<feature type="active site" description="Proton donor/acceptor" evidence="13">
    <location>
        <position position="222"/>
    </location>
</feature>
<dbReference type="Gene3D" id="1.10.10.10">
    <property type="entry name" value="Winged helix-like DNA-binding domain superfamily/Winged helix DNA-binding domain"/>
    <property type="match status" value="1"/>
</dbReference>
<evidence type="ECO:0000313" key="15">
    <source>
        <dbReference type="EMBL" id="KAH3659108.1"/>
    </source>
</evidence>
<dbReference type="Gene3D" id="3.30.60.60">
    <property type="entry name" value="N-acetyl transferase-like"/>
    <property type="match status" value="1"/>
</dbReference>
<dbReference type="InterPro" id="IPR002717">
    <property type="entry name" value="HAT_MYST-type"/>
</dbReference>
<reference evidence="15" key="1">
    <citation type="journal article" date="2021" name="Open Biol.">
        <title>Shared evolutionary footprints suggest mitochondrial oxidative damage underlies multiple complex I losses in fungi.</title>
        <authorList>
            <person name="Schikora-Tamarit M.A."/>
            <person name="Marcet-Houben M."/>
            <person name="Nosek J."/>
            <person name="Gabaldon T."/>
        </authorList>
    </citation>
    <scope>NUCLEOTIDE SEQUENCE</scope>
    <source>
        <strain evidence="15">NCAIM Y.01608</strain>
    </source>
</reference>
<evidence type="ECO:0000313" key="16">
    <source>
        <dbReference type="Proteomes" id="UP000788993"/>
    </source>
</evidence>
<keyword evidence="12" id="KW-0012">Acyltransferase</keyword>
<keyword evidence="4" id="KW-0808">Transferase</keyword>
<comment type="subcellular location">
    <subcellularLocation>
        <location evidence="1">Nucleus</location>
    </subcellularLocation>
</comment>
<name>A0A9P8NQI3_9ASCO</name>
<dbReference type="Gene3D" id="3.40.630.30">
    <property type="match status" value="1"/>
</dbReference>
<dbReference type="Proteomes" id="UP000788993">
    <property type="component" value="Unassembled WGS sequence"/>
</dbReference>
<dbReference type="AlphaFoldDB" id="A0A9P8NQI3"/>
<dbReference type="GO" id="GO:0008270">
    <property type="term" value="F:zinc ion binding"/>
    <property type="evidence" value="ECO:0007669"/>
    <property type="project" value="UniProtKB-KW"/>
</dbReference>
<evidence type="ECO:0000256" key="3">
    <source>
        <dbReference type="ARBA" id="ARBA00013184"/>
    </source>
</evidence>
<dbReference type="PANTHER" id="PTHR10615">
    <property type="entry name" value="HISTONE ACETYLTRANSFERASE"/>
    <property type="match status" value="1"/>
</dbReference>
<evidence type="ECO:0000259" key="14">
    <source>
        <dbReference type="PROSITE" id="PS51726"/>
    </source>
</evidence>
<proteinExistence type="inferred from homology"/>
<evidence type="ECO:0000256" key="9">
    <source>
        <dbReference type="ARBA" id="ARBA00023015"/>
    </source>
</evidence>
<evidence type="ECO:0000256" key="10">
    <source>
        <dbReference type="ARBA" id="ARBA00023163"/>
    </source>
</evidence>
<keyword evidence="16" id="KW-1185">Reference proteome</keyword>
<dbReference type="EMBL" id="JAEUBD010001554">
    <property type="protein sequence ID" value="KAH3659108.1"/>
    <property type="molecule type" value="Genomic_DNA"/>
</dbReference>
<evidence type="ECO:0000256" key="6">
    <source>
        <dbReference type="ARBA" id="ARBA00022771"/>
    </source>
</evidence>
<feature type="domain" description="MYST-type HAT" evidence="14">
    <location>
        <begin position="13"/>
        <end position="293"/>
    </location>
</feature>
<dbReference type="GO" id="GO:0046972">
    <property type="term" value="F:histone H4K16 acetyltransferase activity"/>
    <property type="evidence" value="ECO:0007669"/>
    <property type="project" value="TreeGrafter"/>
</dbReference>
<dbReference type="GO" id="GO:0035267">
    <property type="term" value="C:NuA4 histone acetyltransferase complex"/>
    <property type="evidence" value="ECO:0007669"/>
    <property type="project" value="TreeGrafter"/>
</dbReference>
<dbReference type="EC" id="2.3.1.48" evidence="3"/>
<keyword evidence="5" id="KW-0479">Metal-binding</keyword>
<keyword evidence="8" id="KW-0007">Acetylation</keyword>
<evidence type="ECO:0000256" key="12">
    <source>
        <dbReference type="ARBA" id="ARBA00023315"/>
    </source>
</evidence>
<comment type="caution">
    <text evidence="15">The sequence shown here is derived from an EMBL/GenBank/DDBJ whole genome shotgun (WGS) entry which is preliminary data.</text>
</comment>
<evidence type="ECO:0000256" key="4">
    <source>
        <dbReference type="ARBA" id="ARBA00022679"/>
    </source>
</evidence>
<keyword evidence="9" id="KW-0805">Transcription regulation</keyword>
<organism evidence="15 16">
    <name type="scientific">Ogataea polymorpha</name>
    <dbReference type="NCBI Taxonomy" id="460523"/>
    <lineage>
        <taxon>Eukaryota</taxon>
        <taxon>Fungi</taxon>
        <taxon>Dikarya</taxon>
        <taxon>Ascomycota</taxon>
        <taxon>Saccharomycotina</taxon>
        <taxon>Pichiomycetes</taxon>
        <taxon>Pichiales</taxon>
        <taxon>Pichiaceae</taxon>
        <taxon>Ogataea</taxon>
    </lineage>
</organism>
<dbReference type="InterPro" id="IPR050603">
    <property type="entry name" value="MYST_HAT"/>
</dbReference>
<dbReference type="SUPFAM" id="SSF55729">
    <property type="entry name" value="Acyl-CoA N-acyltransferases (Nat)"/>
    <property type="match status" value="1"/>
</dbReference>
<accession>A0A9P8NQI3</accession>
<dbReference type="Pfam" id="PF01853">
    <property type="entry name" value="MOZ_SAS"/>
    <property type="match status" value="1"/>
</dbReference>
<evidence type="ECO:0000256" key="5">
    <source>
        <dbReference type="ARBA" id="ARBA00022723"/>
    </source>
</evidence>
<dbReference type="PANTHER" id="PTHR10615:SF219">
    <property type="entry name" value="HISTONE ACETYLTRANSFERASE KAT5"/>
    <property type="match status" value="1"/>
</dbReference>
<comment type="similarity">
    <text evidence="2">Belongs to the MYST (SAS/MOZ) family.</text>
</comment>
<keyword evidence="6" id="KW-0863">Zinc-finger</keyword>
<dbReference type="GO" id="GO:0006355">
    <property type="term" value="P:regulation of DNA-templated transcription"/>
    <property type="evidence" value="ECO:0007669"/>
    <property type="project" value="InterPro"/>
</dbReference>
<evidence type="ECO:0000256" key="11">
    <source>
        <dbReference type="ARBA" id="ARBA00023242"/>
    </source>
</evidence>
<reference evidence="15" key="2">
    <citation type="submission" date="2021-01" db="EMBL/GenBank/DDBJ databases">
        <authorList>
            <person name="Schikora-Tamarit M.A."/>
        </authorList>
    </citation>
    <scope>NUCLEOTIDE SEQUENCE</scope>
    <source>
        <strain evidence="15">NCAIM Y.01608</strain>
    </source>
</reference>
<dbReference type="PROSITE" id="PS51726">
    <property type="entry name" value="MYST_HAT"/>
    <property type="match status" value="1"/>
</dbReference>
<evidence type="ECO:0000256" key="1">
    <source>
        <dbReference type="ARBA" id="ARBA00004123"/>
    </source>
</evidence>
<evidence type="ECO:0000256" key="13">
    <source>
        <dbReference type="PIRSR" id="PIRSR602717-51"/>
    </source>
</evidence>
<dbReference type="InterPro" id="IPR036388">
    <property type="entry name" value="WH-like_DNA-bd_sf"/>
</dbReference>
<evidence type="ECO:0000256" key="2">
    <source>
        <dbReference type="ARBA" id="ARBA00010107"/>
    </source>
</evidence>